<gene>
    <name evidence="4" type="ORF">OV287_16225</name>
</gene>
<feature type="transmembrane region" description="Helical" evidence="3">
    <location>
        <begin position="52"/>
        <end position="72"/>
    </location>
</feature>
<reference evidence="4 5" key="1">
    <citation type="submission" date="2022-11" db="EMBL/GenBank/DDBJ databases">
        <title>Minimal conservation of predation-associated metabolite biosynthetic gene clusters underscores biosynthetic potential of Myxococcota including descriptions for ten novel species: Archangium lansinium sp. nov., Myxococcus landrumus sp. nov., Nannocystis bai.</title>
        <authorList>
            <person name="Ahearne A."/>
            <person name="Stevens C."/>
            <person name="Phillips K."/>
        </authorList>
    </citation>
    <scope>NUCLEOTIDE SEQUENCE [LARGE SCALE GENOMIC DNA]</scope>
    <source>
        <strain evidence="4 5">MIWBW</strain>
    </source>
</reference>
<protein>
    <recommendedName>
        <fullName evidence="2">Biotin transporter</fullName>
    </recommendedName>
</protein>
<sequence>MDRLQFSRTTSGRLVLADVFARTRVHDGALVLGTALFTALLAQVAIEVPGSPVPITGQTLAVVLTAAALGPVRGMAGQLAYVLLGAVGLPFYSKGASGWTQVLGPTGGYLVGFIPAAFLVGLAARHGFDRVAWKAVPLFLAGQLVILAIGVPWLCVAAPLDFATALHKGFLPFLPGGLLKATLAGLGMPLAWRLLRPREP</sequence>
<keyword evidence="2 3" id="KW-0472">Membrane</keyword>
<dbReference type="PANTHER" id="PTHR34295">
    <property type="entry name" value="BIOTIN TRANSPORTER BIOY"/>
    <property type="match status" value="1"/>
</dbReference>
<proteinExistence type="inferred from homology"/>
<keyword evidence="3" id="KW-1133">Transmembrane helix</keyword>
<dbReference type="RefSeq" id="WP_267534931.1">
    <property type="nucleotide sequence ID" value="NZ_JAPNKA010000001.1"/>
</dbReference>
<dbReference type="Proteomes" id="UP001207654">
    <property type="component" value="Unassembled WGS sequence"/>
</dbReference>
<keyword evidence="3" id="KW-0812">Transmembrane</keyword>
<accession>A0ABT4A2Z5</accession>
<dbReference type="PANTHER" id="PTHR34295:SF1">
    <property type="entry name" value="BIOTIN TRANSPORTER BIOY"/>
    <property type="match status" value="1"/>
</dbReference>
<evidence type="ECO:0000256" key="1">
    <source>
        <dbReference type="ARBA" id="ARBA00010692"/>
    </source>
</evidence>
<evidence type="ECO:0000256" key="3">
    <source>
        <dbReference type="SAM" id="Phobius"/>
    </source>
</evidence>
<evidence type="ECO:0000313" key="4">
    <source>
        <dbReference type="EMBL" id="MCY1076022.1"/>
    </source>
</evidence>
<feature type="transmembrane region" description="Helical" evidence="3">
    <location>
        <begin position="172"/>
        <end position="195"/>
    </location>
</feature>
<feature type="transmembrane region" description="Helical" evidence="3">
    <location>
        <begin position="106"/>
        <end position="124"/>
    </location>
</feature>
<keyword evidence="5" id="KW-1185">Reference proteome</keyword>
<organism evidence="4 5">
    <name type="scientific">Archangium lansingense</name>
    <dbReference type="NCBI Taxonomy" id="2995310"/>
    <lineage>
        <taxon>Bacteria</taxon>
        <taxon>Pseudomonadati</taxon>
        <taxon>Myxococcota</taxon>
        <taxon>Myxococcia</taxon>
        <taxon>Myxococcales</taxon>
        <taxon>Cystobacterineae</taxon>
        <taxon>Archangiaceae</taxon>
        <taxon>Archangium</taxon>
    </lineage>
</organism>
<dbReference type="EMBL" id="JAPNKA010000001">
    <property type="protein sequence ID" value="MCY1076022.1"/>
    <property type="molecule type" value="Genomic_DNA"/>
</dbReference>
<feature type="transmembrane region" description="Helical" evidence="3">
    <location>
        <begin position="136"/>
        <end position="160"/>
    </location>
</feature>
<dbReference type="PIRSF" id="PIRSF016661">
    <property type="entry name" value="BioY"/>
    <property type="match status" value="1"/>
</dbReference>
<keyword evidence="2" id="KW-0813">Transport</keyword>
<evidence type="ECO:0000313" key="5">
    <source>
        <dbReference type="Proteomes" id="UP001207654"/>
    </source>
</evidence>
<keyword evidence="2" id="KW-1003">Cell membrane</keyword>
<evidence type="ECO:0000256" key="2">
    <source>
        <dbReference type="PIRNR" id="PIRNR016661"/>
    </source>
</evidence>
<comment type="subcellular location">
    <subcellularLocation>
        <location evidence="2">Cell membrane</location>
        <topology evidence="2">Multi-pass membrane protein</topology>
    </subcellularLocation>
</comment>
<dbReference type="InterPro" id="IPR003784">
    <property type="entry name" value="BioY"/>
</dbReference>
<name>A0ABT4A2Z5_9BACT</name>
<comment type="similarity">
    <text evidence="1 2">Belongs to the BioY family.</text>
</comment>
<dbReference type="Pfam" id="PF02632">
    <property type="entry name" value="BioY"/>
    <property type="match status" value="1"/>
</dbReference>
<dbReference type="Gene3D" id="1.10.1760.20">
    <property type="match status" value="1"/>
</dbReference>
<comment type="caution">
    <text evidence="4">The sequence shown here is derived from an EMBL/GenBank/DDBJ whole genome shotgun (WGS) entry which is preliminary data.</text>
</comment>